<dbReference type="GO" id="GO:0005524">
    <property type="term" value="F:ATP binding"/>
    <property type="evidence" value="ECO:0007669"/>
    <property type="project" value="InterPro"/>
</dbReference>
<dbReference type="AlphaFoldDB" id="A0A6G0XA60"/>
<dbReference type="InterPro" id="IPR033690">
    <property type="entry name" value="Adenylat_kinase_CS"/>
</dbReference>
<dbReference type="InterPro" id="IPR007862">
    <property type="entry name" value="Adenylate_kinase_lid-dom"/>
</dbReference>
<evidence type="ECO:0000313" key="8">
    <source>
        <dbReference type="Proteomes" id="UP000481153"/>
    </source>
</evidence>
<dbReference type="InterPro" id="IPR000850">
    <property type="entry name" value="Adenylat/UMP-CMP_kin"/>
</dbReference>
<accession>A0A6G0XA60</accession>
<dbReference type="HAMAP" id="MF_00235">
    <property type="entry name" value="Adenylate_kinase_Adk"/>
    <property type="match status" value="1"/>
</dbReference>
<dbReference type="Pfam" id="PF00406">
    <property type="entry name" value="ADK"/>
    <property type="match status" value="1"/>
</dbReference>
<proteinExistence type="inferred from homology"/>
<organism evidence="7 8">
    <name type="scientific">Aphanomyces euteiches</name>
    <dbReference type="NCBI Taxonomy" id="100861"/>
    <lineage>
        <taxon>Eukaryota</taxon>
        <taxon>Sar</taxon>
        <taxon>Stramenopiles</taxon>
        <taxon>Oomycota</taxon>
        <taxon>Saprolegniomycetes</taxon>
        <taxon>Saprolegniales</taxon>
        <taxon>Verrucalvaceae</taxon>
        <taxon>Aphanomyces</taxon>
    </lineage>
</organism>
<dbReference type="VEuPathDB" id="FungiDB:AeMF1_015643"/>
<evidence type="ECO:0000313" key="7">
    <source>
        <dbReference type="EMBL" id="KAF0736993.1"/>
    </source>
</evidence>
<feature type="domain" description="Adenylate kinase active site lid" evidence="6">
    <location>
        <begin position="144"/>
        <end position="190"/>
    </location>
</feature>
<dbReference type="InterPro" id="IPR027417">
    <property type="entry name" value="P-loop_NTPase"/>
</dbReference>
<dbReference type="SUPFAM" id="SSF52540">
    <property type="entry name" value="P-loop containing nucleoside triphosphate hydrolases"/>
    <property type="match status" value="1"/>
</dbReference>
<keyword evidence="3" id="KW-0547">Nucleotide-binding</keyword>
<dbReference type="Pfam" id="PF05191">
    <property type="entry name" value="ADK_lid"/>
    <property type="match status" value="1"/>
</dbReference>
<keyword evidence="4 5" id="KW-0418">Kinase</keyword>
<evidence type="ECO:0000256" key="3">
    <source>
        <dbReference type="ARBA" id="ARBA00022741"/>
    </source>
</evidence>
<dbReference type="EMBL" id="VJMJ01000085">
    <property type="protein sequence ID" value="KAF0736993.1"/>
    <property type="molecule type" value="Genomic_DNA"/>
</dbReference>
<evidence type="ECO:0000256" key="2">
    <source>
        <dbReference type="ARBA" id="ARBA00022679"/>
    </source>
</evidence>
<name>A0A6G0XA60_9STRA</name>
<dbReference type="PRINTS" id="PR00094">
    <property type="entry name" value="ADENYLTKNASE"/>
</dbReference>
<dbReference type="SUPFAM" id="SSF57774">
    <property type="entry name" value="Microbial and mitochondrial ADK, insert 'zinc finger' domain"/>
    <property type="match status" value="1"/>
</dbReference>
<dbReference type="InterPro" id="IPR006259">
    <property type="entry name" value="Adenyl_kin_sub"/>
</dbReference>
<keyword evidence="8" id="KW-1185">Reference proteome</keyword>
<comment type="caution">
    <text evidence="7">The sequence shown here is derived from an EMBL/GenBank/DDBJ whole genome shotgun (WGS) entry which is preliminary data.</text>
</comment>
<sequence length="245" mass="27156">MNHSCISCTTAKSKMKKAIHEHARMMFLGPPGVGKGTYATRIAPKLNIPTISTGDLVRAEIKRDSALGKQIKEFSSTGKLVPDEIILTMVRARLQEQDAQRGYILDGFPRNVSQAIEFDKIDTLDLVVNFELPEWVLLEKISGRRMCSSCGTGFNVANINQGEYVMPPLLPKVDGVCDKCGGTHLIQRPDDAVDVVRHRLKVYDDETAPLISYYEEKGVLKNFHVTKGLADLDRLMIVLGIGSKL</sequence>
<dbReference type="InterPro" id="IPR036193">
    <property type="entry name" value="ADK_active_lid_dom_sf"/>
</dbReference>
<dbReference type="PROSITE" id="PS00113">
    <property type="entry name" value="ADENYLATE_KINASE"/>
    <property type="match status" value="1"/>
</dbReference>
<dbReference type="CDD" id="cd01428">
    <property type="entry name" value="ADK"/>
    <property type="match status" value="1"/>
</dbReference>
<protein>
    <recommendedName>
        <fullName evidence="6">Adenylate kinase active site lid domain-containing protein</fullName>
    </recommendedName>
</protein>
<gene>
    <name evidence="7" type="ORF">Ae201684_006804</name>
</gene>
<dbReference type="PANTHER" id="PTHR23359">
    <property type="entry name" value="NUCLEOTIDE KINASE"/>
    <property type="match status" value="1"/>
</dbReference>
<evidence type="ECO:0000256" key="1">
    <source>
        <dbReference type="ARBA" id="ARBA00007220"/>
    </source>
</evidence>
<comment type="similarity">
    <text evidence="1 5">Belongs to the adenylate kinase family.</text>
</comment>
<evidence type="ECO:0000256" key="4">
    <source>
        <dbReference type="ARBA" id="ARBA00022777"/>
    </source>
</evidence>
<keyword evidence="2 5" id="KW-0808">Transferase</keyword>
<dbReference type="Gene3D" id="3.40.50.300">
    <property type="entry name" value="P-loop containing nucleotide triphosphate hydrolases"/>
    <property type="match status" value="1"/>
</dbReference>
<dbReference type="GO" id="GO:0004017">
    <property type="term" value="F:AMP kinase activity"/>
    <property type="evidence" value="ECO:0007669"/>
    <property type="project" value="InterPro"/>
</dbReference>
<dbReference type="Proteomes" id="UP000481153">
    <property type="component" value="Unassembled WGS sequence"/>
</dbReference>
<evidence type="ECO:0000256" key="5">
    <source>
        <dbReference type="RuleBase" id="RU003330"/>
    </source>
</evidence>
<reference evidence="7 8" key="1">
    <citation type="submission" date="2019-07" db="EMBL/GenBank/DDBJ databases">
        <title>Genomics analysis of Aphanomyces spp. identifies a new class of oomycete effector associated with host adaptation.</title>
        <authorList>
            <person name="Gaulin E."/>
        </authorList>
    </citation>
    <scope>NUCLEOTIDE SEQUENCE [LARGE SCALE GENOMIC DNA]</scope>
    <source>
        <strain evidence="7 8">ATCC 201684</strain>
    </source>
</reference>
<dbReference type="NCBIfam" id="TIGR01351">
    <property type="entry name" value="adk"/>
    <property type="match status" value="1"/>
</dbReference>
<evidence type="ECO:0000259" key="6">
    <source>
        <dbReference type="Pfam" id="PF05191"/>
    </source>
</evidence>